<comment type="similarity">
    <text evidence="1">Belongs to the ATP-dependent AMP-binding enzyme family.</text>
</comment>
<dbReference type="FunFam" id="3.30.300.30:FF:000008">
    <property type="entry name" value="2,3-dihydroxybenzoate-AMP ligase"/>
    <property type="match status" value="1"/>
</dbReference>
<keyword evidence="2 5" id="KW-0436">Ligase</keyword>
<proteinExistence type="inferred from homology"/>
<protein>
    <submittedName>
        <fullName evidence="5">Acyl-CoA synthetase (AMP-forming)/AMP-acid ligase II</fullName>
    </submittedName>
</protein>
<dbReference type="STRING" id="169427.SAMN05192548_102513"/>
<evidence type="ECO:0000313" key="6">
    <source>
        <dbReference type="Proteomes" id="UP000184395"/>
    </source>
</evidence>
<dbReference type="SUPFAM" id="SSF56801">
    <property type="entry name" value="Acetyl-CoA synthetase-like"/>
    <property type="match status" value="1"/>
</dbReference>
<evidence type="ECO:0000313" key="5">
    <source>
        <dbReference type="EMBL" id="SHK50811.1"/>
    </source>
</evidence>
<dbReference type="Gene3D" id="3.40.50.12780">
    <property type="entry name" value="N-terminal domain of ligase-like"/>
    <property type="match status" value="1"/>
</dbReference>
<feature type="domain" description="AMP-dependent synthetase/ligase" evidence="3">
    <location>
        <begin position="7"/>
        <end position="377"/>
    </location>
</feature>
<organism evidence="5 6">
    <name type="scientific">Paraburkholderia terricola</name>
    <dbReference type="NCBI Taxonomy" id="169427"/>
    <lineage>
        <taxon>Bacteria</taxon>
        <taxon>Pseudomonadati</taxon>
        <taxon>Pseudomonadota</taxon>
        <taxon>Betaproteobacteria</taxon>
        <taxon>Burkholderiales</taxon>
        <taxon>Burkholderiaceae</taxon>
        <taxon>Paraburkholderia</taxon>
    </lineage>
</organism>
<dbReference type="InterPro" id="IPR025110">
    <property type="entry name" value="AMP-bd_C"/>
</dbReference>
<dbReference type="EMBL" id="FRAB01000025">
    <property type="protein sequence ID" value="SHK50811.1"/>
    <property type="molecule type" value="Genomic_DNA"/>
</dbReference>
<dbReference type="InterPro" id="IPR042099">
    <property type="entry name" value="ANL_N_sf"/>
</dbReference>
<dbReference type="NCBIfam" id="NF004837">
    <property type="entry name" value="PRK06187.1"/>
    <property type="match status" value="1"/>
</dbReference>
<dbReference type="PANTHER" id="PTHR24096">
    <property type="entry name" value="LONG-CHAIN-FATTY-ACID--COA LIGASE"/>
    <property type="match status" value="1"/>
</dbReference>
<dbReference type="Pfam" id="PF13193">
    <property type="entry name" value="AMP-binding_C"/>
    <property type="match status" value="1"/>
</dbReference>
<dbReference type="CDD" id="cd17631">
    <property type="entry name" value="FACL_FadD13-like"/>
    <property type="match status" value="1"/>
</dbReference>
<sequence>MHAAYWLQRSAQRTPNNALWITESRTITYREGAERVNRLAHAMLARGASKNRAAILSSNRFEGLETFLACMTSGNIPVPMNPRLHPQEYAFLLEDSGARFVFYSEDFADQVARLRTLVSGVEFWVCIGAGDDQSIGYESLLADAPADTHPNVQIDPDDVAWLFYTSGTTGKPKGAMETHRNLITMCQQFLLGIVPDVAASDVMLHVAPISHGTASCMMPHLAVGAGNAFPLSKSFSPDKVFEAIDRFRVTSTFMAPTMINMLVKSDVRHRYQLSSLKNVIYGGGPMYVEQLRQALDLLGNVFVQIYGQGEAPMTVTSLPKDEHLVGTDKQKTARLRSCGRELPAVRVAILDDHDCVLPAGQFGEVCVRSDLVMRGYWNRPDATAETLRSGWLHTGDIGFLDSDGYLFLTDRKKDLIISGGSNIYPREIEEVICEHPSVADVAVVGIPDELWGEAVKAVVVRRAGKDVSEAEIIDHCKNHLASYKKPTKIEFVAELPKNAAGKVLKRELR</sequence>
<dbReference type="Pfam" id="PF00501">
    <property type="entry name" value="AMP-binding"/>
    <property type="match status" value="1"/>
</dbReference>
<dbReference type="Gene3D" id="3.30.300.30">
    <property type="match status" value="1"/>
</dbReference>
<accession>A0A1M6T1L2</accession>
<dbReference type="PANTHER" id="PTHR24096:SF267">
    <property type="entry name" value="MALONATE--COA LIGASE ACSF3, MITOCHONDRIAL"/>
    <property type="match status" value="1"/>
</dbReference>
<dbReference type="InterPro" id="IPR000873">
    <property type="entry name" value="AMP-dep_synth/lig_dom"/>
</dbReference>
<dbReference type="OrthoDB" id="9766486at2"/>
<dbReference type="Proteomes" id="UP000184395">
    <property type="component" value="Unassembled WGS sequence"/>
</dbReference>
<evidence type="ECO:0000259" key="3">
    <source>
        <dbReference type="Pfam" id="PF00501"/>
    </source>
</evidence>
<dbReference type="GO" id="GO:0016405">
    <property type="term" value="F:CoA-ligase activity"/>
    <property type="evidence" value="ECO:0007669"/>
    <property type="project" value="TreeGrafter"/>
</dbReference>
<dbReference type="AlphaFoldDB" id="A0A1M6T1L2"/>
<gene>
    <name evidence="5" type="ORF">SAMN05192548_102513</name>
</gene>
<name>A0A1M6T1L2_9BURK</name>
<evidence type="ECO:0000256" key="1">
    <source>
        <dbReference type="ARBA" id="ARBA00006432"/>
    </source>
</evidence>
<feature type="domain" description="AMP-binding enzyme C-terminal" evidence="4">
    <location>
        <begin position="427"/>
        <end position="502"/>
    </location>
</feature>
<reference evidence="5 6" key="1">
    <citation type="submission" date="2016-11" db="EMBL/GenBank/DDBJ databases">
        <authorList>
            <person name="Jaros S."/>
            <person name="Januszkiewicz K."/>
            <person name="Wedrychowicz H."/>
        </authorList>
    </citation>
    <scope>NUCLEOTIDE SEQUENCE [LARGE SCALE GENOMIC DNA]</scope>
    <source>
        <strain evidence="5 6">LMG 20594</strain>
    </source>
</reference>
<evidence type="ECO:0000256" key="2">
    <source>
        <dbReference type="ARBA" id="ARBA00022598"/>
    </source>
</evidence>
<evidence type="ECO:0000259" key="4">
    <source>
        <dbReference type="Pfam" id="PF13193"/>
    </source>
</evidence>
<dbReference type="PROSITE" id="PS00455">
    <property type="entry name" value="AMP_BINDING"/>
    <property type="match status" value="1"/>
</dbReference>
<dbReference type="InterPro" id="IPR020845">
    <property type="entry name" value="AMP-binding_CS"/>
</dbReference>
<dbReference type="RefSeq" id="WP_073430575.1">
    <property type="nucleotide sequence ID" value="NZ_CADFGY010000027.1"/>
</dbReference>
<dbReference type="InterPro" id="IPR045851">
    <property type="entry name" value="AMP-bd_C_sf"/>
</dbReference>